<dbReference type="STRING" id="1577792.QX51_06650"/>
<reference evidence="1 2" key="1">
    <citation type="submission" date="2014-12" db="EMBL/GenBank/DDBJ databases">
        <title>Draft genome sequence of Terrisporobacter sp. 08-306576, isolated from the blood culture of a bacteremia patient.</title>
        <authorList>
            <person name="Lund L.C."/>
            <person name="Sydenham T.V."/>
            <person name="Hogh S.V."/>
            <person name="Skov M.N."/>
            <person name="Kemp M."/>
            <person name="Justesen U.S."/>
        </authorList>
    </citation>
    <scope>NUCLEOTIDE SEQUENCE [LARGE SCALE GENOMIC DNA]</scope>
    <source>
        <strain evidence="1 2">08-306576</strain>
    </source>
</reference>
<keyword evidence="2" id="KW-1185">Reference proteome</keyword>
<dbReference type="EMBL" id="JWHR01000064">
    <property type="protein sequence ID" value="KHS57830.1"/>
    <property type="molecule type" value="Genomic_DNA"/>
</dbReference>
<dbReference type="Proteomes" id="UP000031189">
    <property type="component" value="Unassembled WGS sequence"/>
</dbReference>
<evidence type="ECO:0000313" key="1">
    <source>
        <dbReference type="EMBL" id="KHS57830.1"/>
    </source>
</evidence>
<organism evidence="1 2">
    <name type="scientific">Terrisporobacter othiniensis</name>
    <dbReference type="NCBI Taxonomy" id="1577792"/>
    <lineage>
        <taxon>Bacteria</taxon>
        <taxon>Bacillati</taxon>
        <taxon>Bacillota</taxon>
        <taxon>Clostridia</taxon>
        <taxon>Peptostreptococcales</taxon>
        <taxon>Peptostreptococcaceae</taxon>
        <taxon>Terrisporobacter</taxon>
    </lineage>
</organism>
<dbReference type="RefSeq" id="WP_039679112.1">
    <property type="nucleotide sequence ID" value="NZ_JWHR01000064.1"/>
</dbReference>
<proteinExistence type="predicted"/>
<accession>A0A0B3WTC7</accession>
<gene>
    <name evidence="1" type="ORF">QX51_06650</name>
</gene>
<comment type="caution">
    <text evidence="1">The sequence shown here is derived from an EMBL/GenBank/DDBJ whole genome shotgun (WGS) entry which is preliminary data.</text>
</comment>
<sequence length="61" mass="7126">MAKNKDKILLLYLFQNSNLKEIDIYSLLKTILKLRNVMEACTIGGQNKNKNENENENKNKK</sequence>
<protein>
    <submittedName>
        <fullName evidence="1">Uncharacterized protein</fullName>
    </submittedName>
</protein>
<dbReference type="AlphaFoldDB" id="A0A0B3WTC7"/>
<name>A0A0B3WTC7_9FIRM</name>
<evidence type="ECO:0000313" key="2">
    <source>
        <dbReference type="Proteomes" id="UP000031189"/>
    </source>
</evidence>